<reference evidence="2" key="1">
    <citation type="submission" date="2019-12" db="EMBL/GenBank/DDBJ databases">
        <title>Genome sequencing and annotation of Brassica cretica.</title>
        <authorList>
            <person name="Studholme D.J."/>
            <person name="Sarris P.F."/>
        </authorList>
    </citation>
    <scope>NUCLEOTIDE SEQUENCE</scope>
    <source>
        <strain evidence="2">PFS-001/15</strain>
        <strain evidence="1">PFS-102/07</strain>
        <tissue evidence="2">Leaf</tissue>
    </source>
</reference>
<evidence type="ECO:0000313" key="3">
    <source>
        <dbReference type="Proteomes" id="UP000712281"/>
    </source>
</evidence>
<dbReference type="EMBL" id="QGKW02000717">
    <property type="protein sequence ID" value="KAF2598058.1"/>
    <property type="molecule type" value="Genomic_DNA"/>
</dbReference>
<dbReference type="EMBL" id="QGKY02001250">
    <property type="protein sequence ID" value="KAF2562033.1"/>
    <property type="molecule type" value="Genomic_DNA"/>
</dbReference>
<evidence type="ECO:0000313" key="1">
    <source>
        <dbReference type="EMBL" id="KAF2562033.1"/>
    </source>
</evidence>
<protein>
    <submittedName>
        <fullName evidence="2">Uncharacterized protein</fullName>
    </submittedName>
</protein>
<comment type="caution">
    <text evidence="2">The sequence shown here is derived from an EMBL/GenBank/DDBJ whole genome shotgun (WGS) entry which is preliminary data.</text>
</comment>
<dbReference type="Proteomes" id="UP000712281">
    <property type="component" value="Unassembled WGS sequence"/>
</dbReference>
<evidence type="ECO:0000313" key="2">
    <source>
        <dbReference type="EMBL" id="KAF2598058.1"/>
    </source>
</evidence>
<gene>
    <name evidence="2" type="ORF">F2Q68_00008505</name>
    <name evidence="1" type="ORF">F2Q70_00015554</name>
</gene>
<accession>A0A3N6R340</accession>
<organism evidence="2 3">
    <name type="scientific">Brassica cretica</name>
    <name type="common">Mustard</name>
    <dbReference type="NCBI Taxonomy" id="69181"/>
    <lineage>
        <taxon>Eukaryota</taxon>
        <taxon>Viridiplantae</taxon>
        <taxon>Streptophyta</taxon>
        <taxon>Embryophyta</taxon>
        <taxon>Tracheophyta</taxon>
        <taxon>Spermatophyta</taxon>
        <taxon>Magnoliopsida</taxon>
        <taxon>eudicotyledons</taxon>
        <taxon>Gunneridae</taxon>
        <taxon>Pentapetalae</taxon>
        <taxon>rosids</taxon>
        <taxon>malvids</taxon>
        <taxon>Brassicales</taxon>
        <taxon>Brassicaceae</taxon>
        <taxon>Brassiceae</taxon>
        <taxon>Brassica</taxon>
    </lineage>
</organism>
<name>A0A3N6R340_BRACR</name>
<proteinExistence type="predicted"/>
<dbReference type="AlphaFoldDB" id="A0A3N6R340"/>
<sequence length="94" mass="11168">MMENENWIYGKVWDQEGNPKNSIRDEEVTSGKLSADFVLSQEDDDYRRRRSIYLKSYSLKKAKSNADIRRHISTASKFLYRLKKLVSSGHHRRM</sequence>